<dbReference type="SUPFAM" id="SSF50129">
    <property type="entry name" value="GroES-like"/>
    <property type="match status" value="1"/>
</dbReference>
<dbReference type="Pfam" id="PF00107">
    <property type="entry name" value="ADH_zinc_N"/>
    <property type="match status" value="1"/>
</dbReference>
<dbReference type="RefSeq" id="WP_263371422.1">
    <property type="nucleotide sequence ID" value="NZ_JAGSYD010000003.1"/>
</dbReference>
<dbReference type="InterPro" id="IPR036291">
    <property type="entry name" value="NAD(P)-bd_dom_sf"/>
</dbReference>
<protein>
    <submittedName>
        <fullName evidence="2">NAD(P)-dependent alcohol dehydrogenase</fullName>
        <ecNumber evidence="2">1.1.1.-</ecNumber>
    </submittedName>
</protein>
<evidence type="ECO:0000313" key="2">
    <source>
        <dbReference type="EMBL" id="MFC6645023.1"/>
    </source>
</evidence>
<name>A0ABW1ZA14_9BACT</name>
<evidence type="ECO:0000259" key="1">
    <source>
        <dbReference type="SMART" id="SM00829"/>
    </source>
</evidence>
<dbReference type="Pfam" id="PF08240">
    <property type="entry name" value="ADH_N"/>
    <property type="match status" value="1"/>
</dbReference>
<sequence length="339" mass="36166">MSTARALRLHAFGLDNLTLEEITLPALGPLDVHVRFHAASLNYRDLMVVLGDYNPKLAMPRIPGSDAAGEVVAVGHAVTSLKPGDRVASLFFQQWEEGQINAATGKSALGGPIDGVFATERVMPASGLIRIPNTLSWDEAATLPCAALTAWNALVEKGQLRAGETVLVLGTGGVSIFALQIAKAHGARVIVTSSSDDKLARAKALGADELINYRTTPDWENEVIRLTHGIGVDHVIEVGGAGTLQRSLKAVRVAGQIHLIGVLTGKGATIDPTPILGRSIRINGVYVGSRGMFERMLAAFAQNNIRPVFDRVFTIDEYRAAFEQMQHGAHFGKIVLSLA</sequence>
<keyword evidence="2" id="KW-0560">Oxidoreductase</keyword>
<dbReference type="Gene3D" id="3.90.180.10">
    <property type="entry name" value="Medium-chain alcohol dehydrogenases, catalytic domain"/>
    <property type="match status" value="1"/>
</dbReference>
<accession>A0ABW1ZA14</accession>
<dbReference type="CDD" id="cd08276">
    <property type="entry name" value="MDR7"/>
    <property type="match status" value="1"/>
</dbReference>
<dbReference type="InterPro" id="IPR011032">
    <property type="entry name" value="GroES-like_sf"/>
</dbReference>
<dbReference type="InterPro" id="IPR020843">
    <property type="entry name" value="ER"/>
</dbReference>
<dbReference type="InterPro" id="IPR013149">
    <property type="entry name" value="ADH-like_C"/>
</dbReference>
<dbReference type="Proteomes" id="UP001596391">
    <property type="component" value="Unassembled WGS sequence"/>
</dbReference>
<dbReference type="EC" id="1.1.1.-" evidence="2"/>
<dbReference type="PANTHER" id="PTHR45033:SF2">
    <property type="entry name" value="ZINC-TYPE ALCOHOL DEHYDROGENASE-LIKE PROTEIN C1773.06C"/>
    <property type="match status" value="1"/>
</dbReference>
<reference evidence="3" key="1">
    <citation type="journal article" date="2019" name="Int. J. Syst. Evol. Microbiol.">
        <title>The Global Catalogue of Microorganisms (GCM) 10K type strain sequencing project: providing services to taxonomists for standard genome sequencing and annotation.</title>
        <authorList>
            <consortium name="The Broad Institute Genomics Platform"/>
            <consortium name="The Broad Institute Genome Sequencing Center for Infectious Disease"/>
            <person name="Wu L."/>
            <person name="Ma J."/>
        </authorList>
    </citation>
    <scope>NUCLEOTIDE SEQUENCE [LARGE SCALE GENOMIC DNA]</scope>
    <source>
        <strain evidence="3">CGMCC 1.16026</strain>
    </source>
</reference>
<dbReference type="SMART" id="SM00829">
    <property type="entry name" value="PKS_ER"/>
    <property type="match status" value="1"/>
</dbReference>
<keyword evidence="3" id="KW-1185">Reference proteome</keyword>
<dbReference type="SUPFAM" id="SSF51735">
    <property type="entry name" value="NAD(P)-binding Rossmann-fold domains"/>
    <property type="match status" value="1"/>
</dbReference>
<dbReference type="Gene3D" id="3.40.50.720">
    <property type="entry name" value="NAD(P)-binding Rossmann-like Domain"/>
    <property type="match status" value="1"/>
</dbReference>
<dbReference type="PANTHER" id="PTHR45033">
    <property type="match status" value="1"/>
</dbReference>
<dbReference type="InterPro" id="IPR013154">
    <property type="entry name" value="ADH-like_N"/>
</dbReference>
<feature type="domain" description="Enoyl reductase (ER)" evidence="1">
    <location>
        <begin position="13"/>
        <end position="336"/>
    </location>
</feature>
<dbReference type="InterPro" id="IPR052711">
    <property type="entry name" value="Zinc_ADH-like"/>
</dbReference>
<dbReference type="GO" id="GO:0016491">
    <property type="term" value="F:oxidoreductase activity"/>
    <property type="evidence" value="ECO:0007669"/>
    <property type="project" value="UniProtKB-KW"/>
</dbReference>
<comment type="caution">
    <text evidence="2">The sequence shown here is derived from an EMBL/GenBank/DDBJ whole genome shotgun (WGS) entry which is preliminary data.</text>
</comment>
<proteinExistence type="predicted"/>
<dbReference type="EMBL" id="JBHSWI010000001">
    <property type="protein sequence ID" value="MFC6645023.1"/>
    <property type="molecule type" value="Genomic_DNA"/>
</dbReference>
<organism evidence="2 3">
    <name type="scientific">Granulicella cerasi</name>
    <dbReference type="NCBI Taxonomy" id="741063"/>
    <lineage>
        <taxon>Bacteria</taxon>
        <taxon>Pseudomonadati</taxon>
        <taxon>Acidobacteriota</taxon>
        <taxon>Terriglobia</taxon>
        <taxon>Terriglobales</taxon>
        <taxon>Acidobacteriaceae</taxon>
        <taxon>Granulicella</taxon>
    </lineage>
</organism>
<gene>
    <name evidence="2" type="ORF">ACFQBQ_05330</name>
</gene>
<evidence type="ECO:0000313" key="3">
    <source>
        <dbReference type="Proteomes" id="UP001596391"/>
    </source>
</evidence>